<evidence type="ECO:0000313" key="12">
    <source>
        <dbReference type="Proteomes" id="UP000011761"/>
    </source>
</evidence>
<evidence type="ECO:0000259" key="9">
    <source>
        <dbReference type="Pfam" id="PF09302"/>
    </source>
</evidence>
<evidence type="ECO:0000256" key="3">
    <source>
        <dbReference type="ARBA" id="ARBA00023125"/>
    </source>
</evidence>
<dbReference type="HOGENOM" id="CLU_022898_1_0_1"/>
<feature type="domain" description="XLF-like coiled-coil region" evidence="10">
    <location>
        <begin position="125"/>
        <end position="177"/>
    </location>
</feature>
<evidence type="ECO:0000256" key="7">
    <source>
        <dbReference type="ARBA" id="ARBA00044529"/>
    </source>
</evidence>
<dbReference type="PANTHER" id="PTHR32235">
    <property type="entry name" value="NON-HOMOLOGOUS END-JOINING FACTOR 1"/>
    <property type="match status" value="1"/>
</dbReference>
<dbReference type="AlphaFoldDB" id="M2NK83"/>
<dbReference type="OMA" id="IKGVAPF"/>
<dbReference type="CDD" id="cd22285">
    <property type="entry name" value="HD_XLF_N"/>
    <property type="match status" value="1"/>
</dbReference>
<keyword evidence="5" id="KW-0539">Nucleus</keyword>
<dbReference type="RefSeq" id="XP_007672894.1">
    <property type="nucleotide sequence ID" value="XM_007674704.1"/>
</dbReference>
<dbReference type="Pfam" id="PF09302">
    <property type="entry name" value="XLF"/>
    <property type="match status" value="1"/>
</dbReference>
<dbReference type="GO" id="GO:0032807">
    <property type="term" value="C:DNA ligase IV complex"/>
    <property type="evidence" value="ECO:0007669"/>
    <property type="project" value="TreeGrafter"/>
</dbReference>
<dbReference type="InterPro" id="IPR038051">
    <property type="entry name" value="XRCC4-like_N_sf"/>
</dbReference>
<comment type="similarity">
    <text evidence="6">Belongs to the XRCC4-XLF family. XLF subfamily.</text>
</comment>
<evidence type="ECO:0000256" key="4">
    <source>
        <dbReference type="ARBA" id="ARBA00023204"/>
    </source>
</evidence>
<feature type="compositionally biased region" description="Low complexity" evidence="8">
    <location>
        <begin position="463"/>
        <end position="472"/>
    </location>
</feature>
<dbReference type="GO" id="GO:0045027">
    <property type="term" value="F:DNA end binding"/>
    <property type="evidence" value="ECO:0007669"/>
    <property type="project" value="TreeGrafter"/>
</dbReference>
<dbReference type="Pfam" id="PF21928">
    <property type="entry name" value="XLF_CC"/>
    <property type="match status" value="1"/>
</dbReference>
<feature type="compositionally biased region" description="Basic and acidic residues" evidence="8">
    <location>
        <begin position="524"/>
        <end position="561"/>
    </location>
</feature>
<evidence type="ECO:0000256" key="8">
    <source>
        <dbReference type="SAM" id="MobiDB-lite"/>
    </source>
</evidence>
<evidence type="ECO:0000256" key="1">
    <source>
        <dbReference type="ARBA" id="ARBA00004123"/>
    </source>
</evidence>
<dbReference type="STRING" id="717646.M2NK83"/>
<sequence>MSRTWRVLKTESAPQSRLLVKAALEASGYAIHLTDLSRVWGETLTKREIVRRAIKEDCSIDPSEGDDQYKILLEKIDQALSERDAGTCSVKPGTAENDSVLLTLFAPLPAPLHEFNWAVDLKLLPVEHVASELVTPLLQHAWTLRGQIQQLIHALGDKDRIISKITDRLETSGNDLTTVFPGVSNIKLSRKKSQREQLARHVKGLADFDEAGWQDHQPANSSHERLDDQALNNVLAGLSATVSDELGDSNGADWWRRADENQPKSPRPAQGEVNYPHDGGVNASALGGVRSASGNLDVQEDQDDSDFQRQSTPPSVKHEGHADAMAASATSSTKKPPINVGPDDESTEDEDDLDAPSNRATRSQHGGFSHHPSQSSGNNNAAAALLHRDHTSSERSPQPTPSKQGNPDHRDTPSSKPKPKLGTIGGRGKPSVTPEPNATEQAAVASPSRPRSKLGTIGGKNKATSSAAATPAPDIPAQQSPPAKSHKLGIIGGKKANSDSAGSRHDSQQHSDRDGQPSPPRQPRASERRGTKEPTPPRETSQERADRKRAELKRQIDERAKAPVKKKRKF</sequence>
<protein>
    <recommendedName>
        <fullName evidence="7">Non-homologous end-joining factor 1</fullName>
    </recommendedName>
</protein>
<dbReference type="Proteomes" id="UP000011761">
    <property type="component" value="Unassembled WGS sequence"/>
</dbReference>
<accession>M2NK83</accession>
<comment type="subcellular location">
    <subcellularLocation>
        <location evidence="1">Nucleus</location>
    </subcellularLocation>
</comment>
<dbReference type="InterPro" id="IPR053829">
    <property type="entry name" value="XLF-like_CC"/>
</dbReference>
<dbReference type="eggNOG" id="ENOG502SCQK">
    <property type="taxonomic scope" value="Eukaryota"/>
</dbReference>
<feature type="compositionally biased region" description="Acidic residues" evidence="8">
    <location>
        <begin position="342"/>
        <end position="354"/>
    </location>
</feature>
<dbReference type="PANTHER" id="PTHR32235:SF1">
    <property type="entry name" value="NON-HOMOLOGOUS END-JOINING FACTOR 1"/>
    <property type="match status" value="1"/>
</dbReference>
<proteinExistence type="inferred from homology"/>
<feature type="region of interest" description="Disordered" evidence="8">
    <location>
        <begin position="242"/>
        <end position="570"/>
    </location>
</feature>
<feature type="compositionally biased region" description="Basic and acidic residues" evidence="8">
    <location>
        <begin position="502"/>
        <end position="515"/>
    </location>
</feature>
<evidence type="ECO:0000256" key="2">
    <source>
        <dbReference type="ARBA" id="ARBA00022763"/>
    </source>
</evidence>
<evidence type="ECO:0000313" key="11">
    <source>
        <dbReference type="EMBL" id="EMC99520.1"/>
    </source>
</evidence>
<dbReference type="GO" id="GO:0006303">
    <property type="term" value="P:double-strand break repair via nonhomologous end joining"/>
    <property type="evidence" value="ECO:0007669"/>
    <property type="project" value="TreeGrafter"/>
</dbReference>
<evidence type="ECO:0000256" key="5">
    <source>
        <dbReference type="ARBA" id="ARBA00023242"/>
    </source>
</evidence>
<organism evidence="11 12">
    <name type="scientific">Baudoinia panamericana (strain UAMH 10762)</name>
    <name type="common">Angels' share fungus</name>
    <name type="synonym">Baudoinia compniacensis (strain UAMH 10762)</name>
    <dbReference type="NCBI Taxonomy" id="717646"/>
    <lineage>
        <taxon>Eukaryota</taxon>
        <taxon>Fungi</taxon>
        <taxon>Dikarya</taxon>
        <taxon>Ascomycota</taxon>
        <taxon>Pezizomycotina</taxon>
        <taxon>Dothideomycetes</taxon>
        <taxon>Dothideomycetidae</taxon>
        <taxon>Mycosphaerellales</taxon>
        <taxon>Teratosphaeriaceae</taxon>
        <taxon>Baudoinia</taxon>
    </lineage>
</organism>
<keyword evidence="4" id="KW-0234">DNA repair</keyword>
<dbReference type="InterPro" id="IPR052287">
    <property type="entry name" value="NHEJ_factor"/>
</dbReference>
<name>M2NK83_BAUPA</name>
<keyword evidence="12" id="KW-1185">Reference proteome</keyword>
<dbReference type="InterPro" id="IPR015381">
    <property type="entry name" value="XLF-like_N"/>
</dbReference>
<dbReference type="OrthoDB" id="2155935at2759"/>
<evidence type="ECO:0000256" key="6">
    <source>
        <dbReference type="ARBA" id="ARBA00025747"/>
    </source>
</evidence>
<dbReference type="Gene3D" id="2.170.210.10">
    <property type="entry name" value="DNA double-strand break repair and VJ recombination XRCC4, N-terminal"/>
    <property type="match status" value="1"/>
</dbReference>
<keyword evidence="2" id="KW-0227">DNA damage</keyword>
<dbReference type="KEGG" id="bcom:BAUCODRAFT_29867"/>
<reference evidence="11 12" key="1">
    <citation type="journal article" date="2012" name="PLoS Pathog.">
        <title>Diverse lifestyles and strategies of plant pathogenesis encoded in the genomes of eighteen Dothideomycetes fungi.</title>
        <authorList>
            <person name="Ohm R.A."/>
            <person name="Feau N."/>
            <person name="Henrissat B."/>
            <person name="Schoch C.L."/>
            <person name="Horwitz B.A."/>
            <person name="Barry K.W."/>
            <person name="Condon B.J."/>
            <person name="Copeland A.C."/>
            <person name="Dhillon B."/>
            <person name="Glaser F."/>
            <person name="Hesse C.N."/>
            <person name="Kosti I."/>
            <person name="LaButti K."/>
            <person name="Lindquist E.A."/>
            <person name="Lucas S."/>
            <person name="Salamov A.A."/>
            <person name="Bradshaw R.E."/>
            <person name="Ciuffetti L."/>
            <person name="Hamelin R.C."/>
            <person name="Kema G.H.J."/>
            <person name="Lawrence C."/>
            <person name="Scott J.A."/>
            <person name="Spatafora J.W."/>
            <person name="Turgeon B.G."/>
            <person name="de Wit P.J.G.M."/>
            <person name="Zhong S."/>
            <person name="Goodwin S.B."/>
            <person name="Grigoriev I.V."/>
        </authorList>
    </citation>
    <scope>NUCLEOTIDE SEQUENCE [LARGE SCALE GENOMIC DNA]</scope>
    <source>
        <strain evidence="11 12">UAMH 10762</strain>
    </source>
</reference>
<feature type="compositionally biased region" description="Low complexity" evidence="8">
    <location>
        <begin position="326"/>
        <end position="337"/>
    </location>
</feature>
<gene>
    <name evidence="11" type="ORF">BAUCODRAFT_29867</name>
</gene>
<dbReference type="EMBL" id="KB445551">
    <property type="protein sequence ID" value="EMC99520.1"/>
    <property type="molecule type" value="Genomic_DNA"/>
</dbReference>
<evidence type="ECO:0000259" key="10">
    <source>
        <dbReference type="Pfam" id="PF21928"/>
    </source>
</evidence>
<feature type="domain" description="XLF-like N-terminal" evidence="9">
    <location>
        <begin position="5"/>
        <end position="122"/>
    </location>
</feature>
<keyword evidence="3" id="KW-0238">DNA-binding</keyword>
<dbReference type="GeneID" id="19111040"/>
<feature type="compositionally biased region" description="Polar residues" evidence="8">
    <location>
        <begin position="394"/>
        <end position="405"/>
    </location>
</feature>
<feature type="compositionally biased region" description="Polar residues" evidence="8">
    <location>
        <begin position="358"/>
        <end position="377"/>
    </location>
</feature>